<dbReference type="AlphaFoldDB" id="A0A0E3WFQ5"/>
<evidence type="ECO:0000313" key="3">
    <source>
        <dbReference type="Proteomes" id="UP000198604"/>
    </source>
</evidence>
<gene>
    <name evidence="2" type="ORF">BN1356_02282</name>
</gene>
<organism evidence="2 3">
    <name type="scientific">Streptococcus varani</name>
    <dbReference type="NCBI Taxonomy" id="1608583"/>
    <lineage>
        <taxon>Bacteria</taxon>
        <taxon>Bacillati</taxon>
        <taxon>Bacillota</taxon>
        <taxon>Bacilli</taxon>
        <taxon>Lactobacillales</taxon>
        <taxon>Streptococcaceae</taxon>
        <taxon>Streptococcus</taxon>
    </lineage>
</organism>
<dbReference type="RefSeq" id="WP_093651451.1">
    <property type="nucleotide sequence ID" value="NZ_CTEN01000005.1"/>
</dbReference>
<name>A0A0E3WFQ5_9STRE</name>
<feature type="domain" description="DUF5648" evidence="1">
    <location>
        <begin position="151"/>
        <end position="277"/>
    </location>
</feature>
<protein>
    <recommendedName>
        <fullName evidence="1">DUF5648 domain-containing protein</fullName>
    </recommendedName>
</protein>
<sequence length="278" mass="31625" precursor="true">MKKISVITIILSVITLIFVSSMKVKAEETNYYTYNNGVAYLDEKTVPQSKIAIASTGQIIPLQDSIIRDSRYAFIYKVSDSSILTVDAKGNWQALKPGVVTLTIRVPERDEVVDFEEELNNLGVSRASVEPTVAYAPKVFTINVLANQLHPVYRLYQSGLKTHIYTSDGNERDTLMTRGWNFEGTAWSTRSVGGQSIYRLYHPGLKVHHYTMDTNEYNVLGERGWNQEGIAYQSTGTKPIYRLYNNGVKKHLYTMDENEKNVLSNRGWKYEGIAWMVE</sequence>
<dbReference type="STRING" id="1608583.BN1356_02282"/>
<dbReference type="OrthoDB" id="2217676at2"/>
<reference evidence="3" key="1">
    <citation type="submission" date="2015-03" db="EMBL/GenBank/DDBJ databases">
        <authorList>
            <person name="Urmite Genomes"/>
        </authorList>
    </citation>
    <scope>NUCLEOTIDE SEQUENCE [LARGE SCALE GENOMIC DNA]</scope>
    <source>
        <strain evidence="3">FF10</strain>
    </source>
</reference>
<proteinExistence type="predicted"/>
<evidence type="ECO:0000313" key="2">
    <source>
        <dbReference type="EMBL" id="CQR25937.1"/>
    </source>
</evidence>
<dbReference type="Proteomes" id="UP000198604">
    <property type="component" value="Unassembled WGS sequence"/>
</dbReference>
<dbReference type="InterPro" id="IPR043708">
    <property type="entry name" value="DUF5648"/>
</dbReference>
<evidence type="ECO:0000259" key="1">
    <source>
        <dbReference type="Pfam" id="PF18885"/>
    </source>
</evidence>
<dbReference type="EMBL" id="CTEN01000005">
    <property type="protein sequence ID" value="CQR25937.1"/>
    <property type="molecule type" value="Genomic_DNA"/>
</dbReference>
<dbReference type="Pfam" id="PF18885">
    <property type="entry name" value="DUF5648"/>
    <property type="match status" value="1"/>
</dbReference>
<keyword evidence="3" id="KW-1185">Reference proteome</keyword>
<accession>A0A0E3WFQ5</accession>